<proteinExistence type="predicted"/>
<organism evidence="2 3">
    <name type="scientific">Bradyrhizobium neotropicale</name>
    <dbReference type="NCBI Taxonomy" id="1497615"/>
    <lineage>
        <taxon>Bacteria</taxon>
        <taxon>Pseudomonadati</taxon>
        <taxon>Pseudomonadota</taxon>
        <taxon>Alphaproteobacteria</taxon>
        <taxon>Hyphomicrobiales</taxon>
        <taxon>Nitrobacteraceae</taxon>
        <taxon>Bradyrhizobium</taxon>
    </lineage>
</organism>
<evidence type="ECO:0000256" key="1">
    <source>
        <dbReference type="SAM" id="Phobius"/>
    </source>
</evidence>
<comment type="caution">
    <text evidence="2">The sequence shown here is derived from an EMBL/GenBank/DDBJ whole genome shotgun (WGS) entry which is preliminary data.</text>
</comment>
<name>A0A176Z3J2_9BRAD</name>
<sequence length="231" mass="25852">MLTQPSESYQLVDGLIFILRSTPAYNEFLMTEPVTAATVWSIPLPQIVGFAVTILASFLSARWGTAETRKQFQKKTEDDERAAAAELVPLLLKFALDCDKKKIDLSLYISSDGHAGADETVHGIDFPSAIHSAAARLGPRITERAIKLEVTKTRAERYVADASDFVENYELDQKILSFLALLSLRARHLCDMAAEKVGLAMRHPEDDMDRLLKESMHHMHEIDSGSEANWY</sequence>
<evidence type="ECO:0000313" key="3">
    <source>
        <dbReference type="Proteomes" id="UP000077173"/>
    </source>
</evidence>
<keyword evidence="3" id="KW-1185">Reference proteome</keyword>
<protein>
    <submittedName>
        <fullName evidence="2">Uncharacterized protein</fullName>
    </submittedName>
</protein>
<keyword evidence="1" id="KW-1133">Transmembrane helix</keyword>
<gene>
    <name evidence="2" type="ORF">AXW67_18215</name>
</gene>
<dbReference type="Proteomes" id="UP000077173">
    <property type="component" value="Unassembled WGS sequence"/>
</dbReference>
<accession>A0A176Z3J2</accession>
<dbReference type="AlphaFoldDB" id="A0A176Z3J2"/>
<reference evidence="2 3" key="1">
    <citation type="submission" date="2016-02" db="EMBL/GenBank/DDBJ databases">
        <title>Draft genome sequence of the strain BR 10247T Bradyrhizobium neotropicale isolated from nodules of Centrolobium paraense.</title>
        <authorList>
            <person name="Simoes-Araujo J.L."/>
            <person name="Barauna A.C."/>
            <person name="Silva K."/>
            <person name="Zilli J.E."/>
        </authorList>
    </citation>
    <scope>NUCLEOTIDE SEQUENCE [LARGE SCALE GENOMIC DNA]</scope>
    <source>
        <strain evidence="2 3">BR 10247</strain>
    </source>
</reference>
<keyword evidence="1" id="KW-0472">Membrane</keyword>
<keyword evidence="1" id="KW-0812">Transmembrane</keyword>
<feature type="transmembrane region" description="Helical" evidence="1">
    <location>
        <begin position="47"/>
        <end position="65"/>
    </location>
</feature>
<dbReference type="EMBL" id="LSEF01000073">
    <property type="protein sequence ID" value="OAF13917.1"/>
    <property type="molecule type" value="Genomic_DNA"/>
</dbReference>
<evidence type="ECO:0000313" key="2">
    <source>
        <dbReference type="EMBL" id="OAF13917.1"/>
    </source>
</evidence>